<evidence type="ECO:0000313" key="2">
    <source>
        <dbReference type="EMBL" id="DAG00466.1"/>
    </source>
</evidence>
<protein>
    <submittedName>
        <fullName evidence="2">Uncharacterized protein</fullName>
    </submittedName>
</protein>
<dbReference type="EMBL" id="BK016180">
    <property type="protein sequence ID" value="DAG00466.1"/>
    <property type="molecule type" value="Genomic_DNA"/>
</dbReference>
<organism evidence="2">
    <name type="scientific">Siphoviridae sp. ct3r22</name>
    <dbReference type="NCBI Taxonomy" id="2825325"/>
    <lineage>
        <taxon>Viruses</taxon>
        <taxon>Duplodnaviria</taxon>
        <taxon>Heunggongvirae</taxon>
        <taxon>Uroviricota</taxon>
        <taxon>Caudoviricetes</taxon>
    </lineage>
</organism>
<keyword evidence="1" id="KW-0175">Coiled coil</keyword>
<proteinExistence type="predicted"/>
<sequence>MKTIEDIKSFMIRWNNEFPYDSWWRKKHNIAFMSPAHRECSFFHQMMEFQEDVLFDEYEQKKKNTKEEKYIPNIGQWLKKDDLDSNSHSNEITENDIEAFLEEARMIEERENAALKNK</sequence>
<feature type="coiled-coil region" evidence="1">
    <location>
        <begin position="90"/>
        <end position="118"/>
    </location>
</feature>
<reference evidence="2" key="1">
    <citation type="journal article" date="2021" name="Proc. Natl. Acad. Sci. U.S.A.">
        <title>A Catalog of Tens of Thousands of Viruses from Human Metagenomes Reveals Hidden Associations with Chronic Diseases.</title>
        <authorList>
            <person name="Tisza M.J."/>
            <person name="Buck C.B."/>
        </authorList>
    </citation>
    <scope>NUCLEOTIDE SEQUENCE</scope>
    <source>
        <strain evidence="2">Ct3r22</strain>
    </source>
</reference>
<evidence type="ECO:0000256" key="1">
    <source>
        <dbReference type="SAM" id="Coils"/>
    </source>
</evidence>
<accession>A0A8S5V138</accession>
<name>A0A8S5V138_9CAUD</name>